<dbReference type="Gene3D" id="3.90.850.10">
    <property type="entry name" value="Fumarylacetoacetase-like, C-terminal domain"/>
    <property type="match status" value="1"/>
</dbReference>
<feature type="domain" description="Fumarylacetoacetase-like C-terminal" evidence="4">
    <location>
        <begin position="100"/>
        <end position="310"/>
    </location>
</feature>
<keyword evidence="6" id="KW-1185">Reference proteome</keyword>
<dbReference type="Gene3D" id="3.40.50.1820">
    <property type="entry name" value="alpha/beta hydrolase"/>
    <property type="match status" value="1"/>
</dbReference>
<organism evidence="5 6">
    <name type="scientific">Vanrija pseudolonga</name>
    <dbReference type="NCBI Taxonomy" id="143232"/>
    <lineage>
        <taxon>Eukaryota</taxon>
        <taxon>Fungi</taxon>
        <taxon>Dikarya</taxon>
        <taxon>Basidiomycota</taxon>
        <taxon>Agaricomycotina</taxon>
        <taxon>Tremellomycetes</taxon>
        <taxon>Trichosporonales</taxon>
        <taxon>Trichosporonaceae</taxon>
        <taxon>Vanrija</taxon>
    </lineage>
</organism>
<dbReference type="GeneID" id="87805799"/>
<dbReference type="GO" id="GO:0006107">
    <property type="term" value="P:oxaloacetate metabolic process"/>
    <property type="evidence" value="ECO:0007669"/>
    <property type="project" value="UniProtKB-ARBA"/>
</dbReference>
<evidence type="ECO:0000259" key="4">
    <source>
        <dbReference type="Pfam" id="PF01557"/>
    </source>
</evidence>
<dbReference type="FunFam" id="3.90.850.10:FF:000002">
    <property type="entry name" value="2-hydroxyhepta-2,4-diene-1,7-dioate isomerase"/>
    <property type="match status" value="1"/>
</dbReference>
<dbReference type="PRINTS" id="PR00111">
    <property type="entry name" value="ABHYDROLASE"/>
</dbReference>
<dbReference type="PANTHER" id="PTHR11820:SF7">
    <property type="entry name" value="ACYLPYRUVASE FAHD1, MITOCHONDRIAL"/>
    <property type="match status" value="1"/>
</dbReference>
<dbReference type="GO" id="GO:0046872">
    <property type="term" value="F:metal ion binding"/>
    <property type="evidence" value="ECO:0007669"/>
    <property type="project" value="UniProtKB-KW"/>
</dbReference>
<reference evidence="5" key="1">
    <citation type="submission" date="2023-10" db="EMBL/GenBank/DDBJ databases">
        <authorList>
            <person name="Noh H."/>
        </authorList>
    </citation>
    <scope>NUCLEOTIDE SEQUENCE</scope>
    <source>
        <strain evidence="5">DUCC4014</strain>
    </source>
</reference>
<feature type="domain" description="AB hydrolase-1" evidence="3">
    <location>
        <begin position="363"/>
        <end position="593"/>
    </location>
</feature>
<dbReference type="InterPro" id="IPR036663">
    <property type="entry name" value="Fumarylacetoacetase_C_sf"/>
</dbReference>
<dbReference type="Proteomes" id="UP000827549">
    <property type="component" value="Chromosome 2"/>
</dbReference>
<keyword evidence="2" id="KW-0479">Metal-binding</keyword>
<dbReference type="PANTHER" id="PTHR11820">
    <property type="entry name" value="ACYLPYRUVASE"/>
    <property type="match status" value="1"/>
</dbReference>
<sequence length="605" mass="64250">MVRFISYRSEAHPTPTIGIMSGFEAQAPPPASPFSTGHLSDPDASNETVTAATFPDGSVITSLHLLVAAWGDINGQVGTTGPAERLADVEILAPLRGRDVLCVGKNYKAHAAEFHNSGFDSSDTKAQPDFPVIFTKRASSIVPTKTDIYPHPGVTDTLDYEGELAVIIGVGGASIKKEDAWRHVWGATIVNDVTARERQRDHKQFYIGKSLDTFCPMGPYAVPATDLDWDNMTLETRVNGEVRQEQATNELIFDIPTLIETLSLGITLQPGDVIATGTPLGVCLSTGVFLKPGDRVDVSITGLGTLSNVVGKPDVPPTIAPVVEEPAPALPPAPAPVKDAGLVNLPSGAVHVYQPAPFNPNIPTVVLLHGLGGWHINFLPLISWSHLDRRHNVVAFDLPGLGLSPKGKQPPSIEYYVQILEELVDHLSPKMLNLIGHDLGGLVATTFAAKYPEVVSSAVLISPLSASASQAGMLQDLANTVRQGGMGPVASDLTRSSVTPGKNDSWGQESSLALNNITASILSQNPESFAGAAEAVIRATNPDYSQIKSRTLIVAGAGDELTPEWHTEEVAKAITGARVATVKDAGHWALLEDVFNTADVLMDFM</sequence>
<dbReference type="InterPro" id="IPR029058">
    <property type="entry name" value="AB_hydrolase_fold"/>
</dbReference>
<dbReference type="AlphaFoldDB" id="A0AAF0Y2U4"/>
<evidence type="ECO:0000256" key="1">
    <source>
        <dbReference type="ARBA" id="ARBA00010211"/>
    </source>
</evidence>
<name>A0AAF0Y2U4_9TREE</name>
<dbReference type="RefSeq" id="XP_062625044.1">
    <property type="nucleotide sequence ID" value="XM_062769060.1"/>
</dbReference>
<dbReference type="GO" id="GO:0050163">
    <property type="term" value="F:oxaloacetate tautomerase activity"/>
    <property type="evidence" value="ECO:0007669"/>
    <property type="project" value="UniProtKB-ARBA"/>
</dbReference>
<dbReference type="EMBL" id="CP086715">
    <property type="protein sequence ID" value="WOO79012.1"/>
    <property type="molecule type" value="Genomic_DNA"/>
</dbReference>
<protein>
    <submittedName>
        <fullName evidence="5">Purtative protein YisK</fullName>
    </submittedName>
</protein>
<evidence type="ECO:0000313" key="6">
    <source>
        <dbReference type="Proteomes" id="UP000827549"/>
    </source>
</evidence>
<dbReference type="GO" id="GO:0018773">
    <property type="term" value="F:acetylpyruvate hydrolase activity"/>
    <property type="evidence" value="ECO:0007669"/>
    <property type="project" value="TreeGrafter"/>
</dbReference>
<dbReference type="InterPro" id="IPR000073">
    <property type="entry name" value="AB_hydrolase_1"/>
</dbReference>
<accession>A0AAF0Y2U4</accession>
<dbReference type="SUPFAM" id="SSF53474">
    <property type="entry name" value="alpha/beta-Hydrolases"/>
    <property type="match status" value="1"/>
</dbReference>
<comment type="similarity">
    <text evidence="1">Belongs to the FAH family.</text>
</comment>
<dbReference type="InterPro" id="IPR011234">
    <property type="entry name" value="Fumarylacetoacetase-like_C"/>
</dbReference>
<dbReference type="Pfam" id="PF01557">
    <property type="entry name" value="FAA_hydrolase"/>
    <property type="match status" value="1"/>
</dbReference>
<evidence type="ECO:0000313" key="5">
    <source>
        <dbReference type="EMBL" id="WOO79012.1"/>
    </source>
</evidence>
<gene>
    <name evidence="5" type="primary">yisK</name>
    <name evidence="5" type="ORF">LOC62_02G002552</name>
</gene>
<dbReference type="SUPFAM" id="SSF56529">
    <property type="entry name" value="FAH"/>
    <property type="match status" value="1"/>
</dbReference>
<evidence type="ECO:0000259" key="3">
    <source>
        <dbReference type="Pfam" id="PF00561"/>
    </source>
</evidence>
<dbReference type="Pfam" id="PF00561">
    <property type="entry name" value="Abhydrolase_1"/>
    <property type="match status" value="1"/>
</dbReference>
<proteinExistence type="inferred from homology"/>
<evidence type="ECO:0000256" key="2">
    <source>
        <dbReference type="ARBA" id="ARBA00022723"/>
    </source>
</evidence>